<keyword evidence="1" id="KW-0812">Transmembrane</keyword>
<reference evidence="2 3" key="1">
    <citation type="submission" date="2005-12" db="EMBL/GenBank/DDBJ databases">
        <authorList>
            <person name="Moran M.A."/>
            <person name="Ferriera S."/>
            <person name="Johnson J."/>
            <person name="Kravitz S."/>
            <person name="Halpern A."/>
            <person name="Remington K."/>
            <person name="Beeson K."/>
            <person name="Tran B."/>
            <person name="Rogers Y.-H."/>
            <person name="Friedman R."/>
            <person name="Venter J.C."/>
        </authorList>
    </citation>
    <scope>NUCLEOTIDE SEQUENCE [LARGE SCALE GENOMIC DNA]</scope>
    <source>
        <strain evidence="3">ATCC BAA-591 / DSM 15170 / ISM</strain>
    </source>
</reference>
<dbReference type="EMBL" id="AALY01000002">
    <property type="protein sequence ID" value="EAP75754.1"/>
    <property type="molecule type" value="Genomic_DNA"/>
</dbReference>
<organism evidence="2 3">
    <name type="scientific">Roseovarius nubinhibens (strain ATCC BAA-591 / DSM 15170 / ISM)</name>
    <dbReference type="NCBI Taxonomy" id="89187"/>
    <lineage>
        <taxon>Bacteria</taxon>
        <taxon>Pseudomonadati</taxon>
        <taxon>Pseudomonadota</taxon>
        <taxon>Alphaproteobacteria</taxon>
        <taxon>Rhodobacterales</taxon>
        <taxon>Roseobacteraceae</taxon>
        <taxon>Roseovarius</taxon>
    </lineage>
</organism>
<protein>
    <submittedName>
        <fullName evidence="2">Uncharacterized protein</fullName>
    </submittedName>
</protein>
<evidence type="ECO:0000313" key="2">
    <source>
        <dbReference type="EMBL" id="EAP75754.1"/>
    </source>
</evidence>
<evidence type="ECO:0000256" key="1">
    <source>
        <dbReference type="SAM" id="Phobius"/>
    </source>
</evidence>
<evidence type="ECO:0000313" key="3">
    <source>
        <dbReference type="Proteomes" id="UP000005954"/>
    </source>
</evidence>
<keyword evidence="1" id="KW-0472">Membrane</keyword>
<dbReference type="OrthoDB" id="7876060at2"/>
<comment type="caution">
    <text evidence="2">The sequence shown here is derived from an EMBL/GenBank/DDBJ whole genome shotgun (WGS) entry which is preliminary data.</text>
</comment>
<proteinExistence type="predicted"/>
<keyword evidence="3" id="KW-1185">Reference proteome</keyword>
<sequence>MLATLNLFLAAILLCAGVLAARGFMPHLDFWGRSAAGYLARGLAICALSAFPRLFVWDVAWRINADLVMRVGPGPINLVVNLILLIGLWHILKARHLTIPEPHRGRYSIFTAPFYPGCVFTKPRWRRK</sequence>
<dbReference type="HOGENOM" id="CLU_1957914_0_0_5"/>
<dbReference type="AlphaFoldDB" id="A3SMR4"/>
<dbReference type="Proteomes" id="UP000005954">
    <property type="component" value="Unassembled WGS sequence"/>
</dbReference>
<keyword evidence="1" id="KW-1133">Transmembrane helix</keyword>
<name>A3SMR4_ROSNI</name>
<feature type="transmembrane region" description="Helical" evidence="1">
    <location>
        <begin position="36"/>
        <end position="55"/>
    </location>
</feature>
<accession>A3SMR4</accession>
<feature type="transmembrane region" description="Helical" evidence="1">
    <location>
        <begin position="67"/>
        <end position="92"/>
    </location>
</feature>
<gene>
    <name evidence="2" type="ORF">ISM_12850</name>
</gene>
<dbReference type="RefSeq" id="WP_009814579.1">
    <property type="nucleotide sequence ID" value="NZ_CH724156.1"/>
</dbReference>
<dbReference type="STRING" id="89187.ISM_12850"/>